<gene>
    <name evidence="1" type="ORF">OVA965_LOCUS31808</name>
    <name evidence="2" type="ORF">TMI583_LOCUS32652</name>
</gene>
<dbReference type="EMBL" id="CAJOBA010045929">
    <property type="protein sequence ID" value="CAF4183120.1"/>
    <property type="molecule type" value="Genomic_DNA"/>
</dbReference>
<organism evidence="1 3">
    <name type="scientific">Didymodactylos carnosus</name>
    <dbReference type="NCBI Taxonomy" id="1234261"/>
    <lineage>
        <taxon>Eukaryota</taxon>
        <taxon>Metazoa</taxon>
        <taxon>Spiralia</taxon>
        <taxon>Gnathifera</taxon>
        <taxon>Rotifera</taxon>
        <taxon>Eurotatoria</taxon>
        <taxon>Bdelloidea</taxon>
        <taxon>Philodinida</taxon>
        <taxon>Philodinidae</taxon>
        <taxon>Didymodactylos</taxon>
    </lineage>
</organism>
<protein>
    <submittedName>
        <fullName evidence="1">Uncharacterized protein</fullName>
    </submittedName>
</protein>
<dbReference type="EMBL" id="CAJNOK010024254">
    <property type="protein sequence ID" value="CAF1374174.1"/>
    <property type="molecule type" value="Genomic_DNA"/>
</dbReference>
<feature type="non-terminal residue" evidence="1">
    <location>
        <position position="403"/>
    </location>
</feature>
<evidence type="ECO:0000313" key="1">
    <source>
        <dbReference type="EMBL" id="CAF1374174.1"/>
    </source>
</evidence>
<accession>A0A8S2F1Y7</accession>
<dbReference type="Proteomes" id="UP000682733">
    <property type="component" value="Unassembled WGS sequence"/>
</dbReference>
<proteinExistence type="predicted"/>
<evidence type="ECO:0000313" key="3">
    <source>
        <dbReference type="Proteomes" id="UP000677228"/>
    </source>
</evidence>
<name>A0A8S2F1Y7_9BILA</name>
<evidence type="ECO:0000313" key="2">
    <source>
        <dbReference type="EMBL" id="CAF4183120.1"/>
    </source>
</evidence>
<dbReference type="Proteomes" id="UP000677228">
    <property type="component" value="Unassembled WGS sequence"/>
</dbReference>
<sequence length="403" mass="47417">STKAVLYIFYLDSLVDVLIINLCHNQSKTTLIDEIEEKINVVVLFLVVIEILRIMSKFLSIVTFSKKQQQLRSSSSCACYLLLLNIADTLTHIISSRPYSFEKLSGVHHLESSLLWGFQLFFLTKISDELYLCLLAHEPATTIIDFNVHNFTMGSFASQAPRLTPRINNDDDYEVVEKDYVDRKVIYHIPIEYADQYDLDNVDETMFDQSVKPRIARVKYRPYETTDADDYYHEYEQPDYERVQYVEQPTPWQRHVVRRAYVNDDWNRYNDQSEYVVKERSLPTEVRYVYQRPIRRAVYVLEEGGSSITTPSPRAISQLQRPIIDQQSLSKPLAIRRYRIKTPVHYQLPPEAPQTIKSNNQTYVRATDIILANRAKHRIEEEKYHDPPQRNKTIIKNNFIVHK</sequence>
<comment type="caution">
    <text evidence="1">The sequence shown here is derived from an EMBL/GenBank/DDBJ whole genome shotgun (WGS) entry which is preliminary data.</text>
</comment>
<reference evidence="1" key="1">
    <citation type="submission" date="2021-02" db="EMBL/GenBank/DDBJ databases">
        <authorList>
            <person name="Nowell W R."/>
        </authorList>
    </citation>
    <scope>NUCLEOTIDE SEQUENCE</scope>
</reference>
<dbReference type="AlphaFoldDB" id="A0A8S2F1Y7"/>